<comment type="caution">
    <text evidence="1">The sequence shown here is derived from an EMBL/GenBank/DDBJ whole genome shotgun (WGS) entry which is preliminary data.</text>
</comment>
<protein>
    <submittedName>
        <fullName evidence="1">Uncharacterized protein</fullName>
    </submittedName>
</protein>
<evidence type="ECO:0000313" key="2">
    <source>
        <dbReference type="Proteomes" id="UP001230908"/>
    </source>
</evidence>
<accession>A0ABU0ZLW9</accession>
<dbReference type="RefSeq" id="WP_308714873.1">
    <property type="nucleotide sequence ID" value="NZ_JAVHUY010000023.1"/>
</dbReference>
<evidence type="ECO:0000313" key="1">
    <source>
        <dbReference type="EMBL" id="MDQ7907596.1"/>
    </source>
</evidence>
<organism evidence="1 2">
    <name type="scientific">Phytohabitans maris</name>
    <dbReference type="NCBI Taxonomy" id="3071409"/>
    <lineage>
        <taxon>Bacteria</taxon>
        <taxon>Bacillati</taxon>
        <taxon>Actinomycetota</taxon>
        <taxon>Actinomycetes</taxon>
        <taxon>Micromonosporales</taxon>
        <taxon>Micromonosporaceae</taxon>
    </lineage>
</organism>
<name>A0ABU0ZLW9_9ACTN</name>
<dbReference type="EMBL" id="JAVHUY010000023">
    <property type="protein sequence ID" value="MDQ7907596.1"/>
    <property type="molecule type" value="Genomic_DNA"/>
</dbReference>
<sequence length="105" mass="10916">MPYDAGHHTSVVPADCDHALARVLGAASPIERAYDSIVTGERVLLSLGPAAGGVVVAVGPTVVVGAHLYEATAHRAEAEWGRWRPVYRPATDCCDPHGGDADGCE</sequence>
<reference evidence="1 2" key="1">
    <citation type="submission" date="2023-08" db="EMBL/GenBank/DDBJ databases">
        <title>Phytohabitans sansha sp. nov., isolated from marine sediment.</title>
        <authorList>
            <person name="Zhao Y."/>
            <person name="Yi K."/>
        </authorList>
    </citation>
    <scope>NUCLEOTIDE SEQUENCE [LARGE SCALE GENOMIC DNA]</scope>
    <source>
        <strain evidence="1 2">ZYX-F-186</strain>
    </source>
</reference>
<proteinExistence type="predicted"/>
<gene>
    <name evidence="1" type="ORF">RB614_24040</name>
</gene>
<dbReference type="Proteomes" id="UP001230908">
    <property type="component" value="Unassembled WGS sequence"/>
</dbReference>
<keyword evidence="2" id="KW-1185">Reference proteome</keyword>